<protein>
    <submittedName>
        <fullName evidence="1">Uncharacterized protein</fullName>
    </submittedName>
</protein>
<keyword evidence="2" id="KW-1185">Reference proteome</keyword>
<evidence type="ECO:0000313" key="2">
    <source>
        <dbReference type="Proteomes" id="UP000503011"/>
    </source>
</evidence>
<dbReference type="EMBL" id="AP022871">
    <property type="protein sequence ID" value="BCB84037.1"/>
    <property type="molecule type" value="Genomic_DNA"/>
</dbReference>
<proteinExistence type="predicted"/>
<accession>A0A6F8YDA0</accession>
<dbReference type="AlphaFoldDB" id="A0A6F8YDA0"/>
<organism evidence="1 2">
    <name type="scientific">Phytohabitans suffuscus</name>
    <dbReference type="NCBI Taxonomy" id="624315"/>
    <lineage>
        <taxon>Bacteria</taxon>
        <taxon>Bacillati</taxon>
        <taxon>Actinomycetota</taxon>
        <taxon>Actinomycetes</taxon>
        <taxon>Micromonosporales</taxon>
        <taxon>Micromonosporaceae</taxon>
    </lineage>
</organism>
<gene>
    <name evidence="1" type="ORF">Psuf_013500</name>
</gene>
<dbReference type="Proteomes" id="UP000503011">
    <property type="component" value="Chromosome"/>
</dbReference>
<name>A0A6F8YDA0_9ACTN</name>
<reference evidence="1 2" key="2">
    <citation type="submission" date="2020-03" db="EMBL/GenBank/DDBJ databases">
        <authorList>
            <person name="Ichikawa N."/>
            <person name="Kimura A."/>
            <person name="Kitahashi Y."/>
            <person name="Uohara A."/>
        </authorList>
    </citation>
    <scope>NUCLEOTIDE SEQUENCE [LARGE SCALE GENOMIC DNA]</scope>
    <source>
        <strain evidence="1 2">NBRC 105367</strain>
    </source>
</reference>
<reference evidence="1 2" key="1">
    <citation type="submission" date="2020-03" db="EMBL/GenBank/DDBJ databases">
        <title>Whole genome shotgun sequence of Phytohabitans suffuscus NBRC 105367.</title>
        <authorList>
            <person name="Komaki H."/>
            <person name="Tamura T."/>
        </authorList>
    </citation>
    <scope>NUCLEOTIDE SEQUENCE [LARGE SCALE GENOMIC DNA]</scope>
    <source>
        <strain evidence="1 2">NBRC 105367</strain>
    </source>
</reference>
<dbReference type="KEGG" id="psuu:Psuf_013500"/>
<evidence type="ECO:0000313" key="1">
    <source>
        <dbReference type="EMBL" id="BCB84037.1"/>
    </source>
</evidence>
<sequence length="132" mass="13508">MLAGDDPLAVQLQAGQGARVRPGGQHDVATRVTGAVDLHGVRRDQATGALDIRDFGGLDQTLQALVELGDNAVLVCVDPRHVDPDELGLDAECVGFAGLVGDLAGVEEGLGGDAATVQAGAAELVLFDQNDR</sequence>